<dbReference type="EMBL" id="JANPWB010000003">
    <property type="protein sequence ID" value="KAJ1198511.1"/>
    <property type="molecule type" value="Genomic_DNA"/>
</dbReference>
<dbReference type="InterPro" id="IPR044929">
    <property type="entry name" value="DNA/RNA_non-sp_Endonuclease_sf"/>
</dbReference>
<evidence type="ECO:0000313" key="2">
    <source>
        <dbReference type="Proteomes" id="UP001066276"/>
    </source>
</evidence>
<comment type="caution">
    <text evidence="1">The sequence shown here is derived from an EMBL/GenBank/DDBJ whole genome shotgun (WGS) entry which is preliminary data.</text>
</comment>
<name>A0AAV7VCA9_PLEWA</name>
<dbReference type="SUPFAM" id="SSF54060">
    <property type="entry name" value="His-Me finger endonucleases"/>
    <property type="match status" value="1"/>
</dbReference>
<proteinExistence type="predicted"/>
<gene>
    <name evidence="1" type="ORF">NDU88_002351</name>
</gene>
<dbReference type="AlphaFoldDB" id="A0AAV7VCA9"/>
<dbReference type="Gene3D" id="3.40.570.10">
    <property type="entry name" value="Extracellular Endonuclease, subunit A"/>
    <property type="match status" value="1"/>
</dbReference>
<dbReference type="InterPro" id="IPR044925">
    <property type="entry name" value="His-Me_finger_sf"/>
</dbReference>
<accession>A0AAV7VCA9</accession>
<protein>
    <submittedName>
        <fullName evidence="1">Uncharacterized protein</fullName>
    </submittedName>
</protein>
<reference evidence="1" key="1">
    <citation type="journal article" date="2022" name="bioRxiv">
        <title>Sequencing and chromosome-scale assembly of the giantPleurodeles waltlgenome.</title>
        <authorList>
            <person name="Brown T."/>
            <person name="Elewa A."/>
            <person name="Iarovenko S."/>
            <person name="Subramanian E."/>
            <person name="Araus A.J."/>
            <person name="Petzold A."/>
            <person name="Susuki M."/>
            <person name="Suzuki K.-i.T."/>
            <person name="Hayashi T."/>
            <person name="Toyoda A."/>
            <person name="Oliveira C."/>
            <person name="Osipova E."/>
            <person name="Leigh N.D."/>
            <person name="Simon A."/>
            <person name="Yun M.H."/>
        </authorList>
    </citation>
    <scope>NUCLEOTIDE SEQUENCE</scope>
    <source>
        <strain evidence="1">20211129_DDA</strain>
        <tissue evidence="1">Liver</tissue>
    </source>
</reference>
<organism evidence="1 2">
    <name type="scientific">Pleurodeles waltl</name>
    <name type="common">Iberian ribbed newt</name>
    <dbReference type="NCBI Taxonomy" id="8319"/>
    <lineage>
        <taxon>Eukaryota</taxon>
        <taxon>Metazoa</taxon>
        <taxon>Chordata</taxon>
        <taxon>Craniata</taxon>
        <taxon>Vertebrata</taxon>
        <taxon>Euteleostomi</taxon>
        <taxon>Amphibia</taxon>
        <taxon>Batrachia</taxon>
        <taxon>Caudata</taxon>
        <taxon>Salamandroidea</taxon>
        <taxon>Salamandridae</taxon>
        <taxon>Pleurodelinae</taxon>
        <taxon>Pleurodeles</taxon>
    </lineage>
</organism>
<keyword evidence="2" id="KW-1185">Reference proteome</keyword>
<sequence>MYDVLGLKPAPNNGTHGSLNHLLKVTAHKLAMPEEVFRPLATVWATPTLNEELGCMCDDQNKAEELNKCLSPNGTEERILEETTVVAGEHSYRKSEEGTEPELEIQRQSVQQISKEAAATPTSNHIKENGIDEHLVVPTTAKTDRNLLCGWPAVLHRTKYNILYLSDFESAYSETFMMTLRTSSTVSKQAVVSTIQEHLLNCVRLDLHISAGNSQSCSAYKADKQMSYGFLFPPQLSSSAEAKYDARLITNMIPVLPALKKNMELFSKGAGEEIFNRTQ</sequence>
<evidence type="ECO:0000313" key="1">
    <source>
        <dbReference type="EMBL" id="KAJ1198511.1"/>
    </source>
</evidence>
<dbReference type="Proteomes" id="UP001066276">
    <property type="component" value="Chromosome 2_1"/>
</dbReference>